<dbReference type="InParanoid" id="A0A067RK38"/>
<accession>A0A067RK38</accession>
<name>A0A067RK38_ZOONE</name>
<sequence>MPDGIIARILLPWTTFSADFFRVLNLECRQIPFQKMYCTR</sequence>
<dbReference type="AlphaFoldDB" id="A0A067RK38"/>
<evidence type="ECO:0000313" key="1">
    <source>
        <dbReference type="EMBL" id="KDR24147.1"/>
    </source>
</evidence>
<dbReference type="Proteomes" id="UP000027135">
    <property type="component" value="Unassembled WGS sequence"/>
</dbReference>
<dbReference type="EMBL" id="KK852425">
    <property type="protein sequence ID" value="KDR24147.1"/>
    <property type="molecule type" value="Genomic_DNA"/>
</dbReference>
<reference evidence="1 2" key="1">
    <citation type="journal article" date="2014" name="Nat. Commun.">
        <title>Molecular traces of alternative social organization in a termite genome.</title>
        <authorList>
            <person name="Terrapon N."/>
            <person name="Li C."/>
            <person name="Robertson H.M."/>
            <person name="Ji L."/>
            <person name="Meng X."/>
            <person name="Booth W."/>
            <person name="Chen Z."/>
            <person name="Childers C.P."/>
            <person name="Glastad K.M."/>
            <person name="Gokhale K."/>
            <person name="Gowin J."/>
            <person name="Gronenberg W."/>
            <person name="Hermansen R.A."/>
            <person name="Hu H."/>
            <person name="Hunt B.G."/>
            <person name="Huylmans A.K."/>
            <person name="Khalil S.M."/>
            <person name="Mitchell R.D."/>
            <person name="Munoz-Torres M.C."/>
            <person name="Mustard J.A."/>
            <person name="Pan H."/>
            <person name="Reese J.T."/>
            <person name="Scharf M.E."/>
            <person name="Sun F."/>
            <person name="Vogel H."/>
            <person name="Xiao J."/>
            <person name="Yang W."/>
            <person name="Yang Z."/>
            <person name="Yang Z."/>
            <person name="Zhou J."/>
            <person name="Zhu J."/>
            <person name="Brent C.S."/>
            <person name="Elsik C.G."/>
            <person name="Goodisman M.A."/>
            <person name="Liberles D.A."/>
            <person name="Roe R.M."/>
            <person name="Vargo E.L."/>
            <person name="Vilcinskas A."/>
            <person name="Wang J."/>
            <person name="Bornberg-Bauer E."/>
            <person name="Korb J."/>
            <person name="Zhang G."/>
            <person name="Liebig J."/>
        </authorList>
    </citation>
    <scope>NUCLEOTIDE SEQUENCE [LARGE SCALE GENOMIC DNA]</scope>
    <source>
        <tissue evidence="1">Whole organism</tissue>
    </source>
</reference>
<protein>
    <submittedName>
        <fullName evidence="1">Uncharacterized protein</fullName>
    </submittedName>
</protein>
<evidence type="ECO:0000313" key="2">
    <source>
        <dbReference type="Proteomes" id="UP000027135"/>
    </source>
</evidence>
<keyword evidence="2" id="KW-1185">Reference proteome</keyword>
<organism evidence="1 2">
    <name type="scientific">Zootermopsis nevadensis</name>
    <name type="common">Dampwood termite</name>
    <dbReference type="NCBI Taxonomy" id="136037"/>
    <lineage>
        <taxon>Eukaryota</taxon>
        <taxon>Metazoa</taxon>
        <taxon>Ecdysozoa</taxon>
        <taxon>Arthropoda</taxon>
        <taxon>Hexapoda</taxon>
        <taxon>Insecta</taxon>
        <taxon>Pterygota</taxon>
        <taxon>Neoptera</taxon>
        <taxon>Polyneoptera</taxon>
        <taxon>Dictyoptera</taxon>
        <taxon>Blattodea</taxon>
        <taxon>Blattoidea</taxon>
        <taxon>Termitoidae</taxon>
        <taxon>Termopsidae</taxon>
        <taxon>Zootermopsis</taxon>
    </lineage>
</organism>
<proteinExistence type="predicted"/>
<gene>
    <name evidence="1" type="ORF">L798_08975</name>
</gene>